<evidence type="ECO:0000256" key="6">
    <source>
        <dbReference type="ARBA" id="ARBA00022989"/>
    </source>
</evidence>
<gene>
    <name evidence="11" type="ORF">SAMN06275492_12710</name>
</gene>
<feature type="transmembrane region" description="Helical" evidence="8">
    <location>
        <begin position="346"/>
        <end position="369"/>
    </location>
</feature>
<keyword evidence="5 8" id="KW-0812">Transmembrane</keyword>
<keyword evidence="6 8" id="KW-1133">Transmembrane helix</keyword>
<protein>
    <submittedName>
        <fullName evidence="11">4-amino-4-deoxy-L-arabinose transferase</fullName>
    </submittedName>
</protein>
<feature type="transmembrane region" description="Helical" evidence="8">
    <location>
        <begin position="381"/>
        <end position="401"/>
    </location>
</feature>
<dbReference type="AlphaFoldDB" id="A0A1X7KG17"/>
<reference evidence="12" key="1">
    <citation type="submission" date="2017-04" db="EMBL/GenBank/DDBJ databases">
        <authorList>
            <person name="Varghese N."/>
            <person name="Submissions S."/>
        </authorList>
    </citation>
    <scope>NUCLEOTIDE SEQUENCE [LARGE SCALE GENOMIC DNA]</scope>
    <source>
        <strain evidence="12">USBA 82</strain>
    </source>
</reference>
<evidence type="ECO:0000256" key="1">
    <source>
        <dbReference type="ARBA" id="ARBA00004651"/>
    </source>
</evidence>
<dbReference type="OrthoDB" id="9775035at2"/>
<keyword evidence="7 8" id="KW-0472">Membrane</keyword>
<feature type="transmembrane region" description="Helical" evidence="8">
    <location>
        <begin position="114"/>
        <end position="132"/>
    </location>
</feature>
<dbReference type="Proteomes" id="UP000193355">
    <property type="component" value="Unassembled WGS sequence"/>
</dbReference>
<evidence type="ECO:0000256" key="2">
    <source>
        <dbReference type="ARBA" id="ARBA00022475"/>
    </source>
</evidence>
<dbReference type="PANTHER" id="PTHR33908">
    <property type="entry name" value="MANNOSYLTRANSFERASE YKCB-RELATED"/>
    <property type="match status" value="1"/>
</dbReference>
<dbReference type="InterPro" id="IPR038731">
    <property type="entry name" value="RgtA/B/C-like"/>
</dbReference>
<feature type="transmembrane region" description="Helical" evidence="8">
    <location>
        <begin position="7"/>
        <end position="25"/>
    </location>
</feature>
<dbReference type="STRING" id="561720.SAMN06275492_12710"/>
<evidence type="ECO:0000259" key="9">
    <source>
        <dbReference type="Pfam" id="PF13231"/>
    </source>
</evidence>
<organism evidence="11 12">
    <name type="scientific">Dethiosulfovibrio salsuginis</name>
    <dbReference type="NCBI Taxonomy" id="561720"/>
    <lineage>
        <taxon>Bacteria</taxon>
        <taxon>Thermotogati</taxon>
        <taxon>Synergistota</taxon>
        <taxon>Synergistia</taxon>
        <taxon>Synergistales</taxon>
        <taxon>Dethiosulfovibrionaceae</taxon>
        <taxon>Dethiosulfovibrio</taxon>
    </lineage>
</organism>
<feature type="domain" description="Glycosyltransferase RgtA/B/C/D-like" evidence="9">
    <location>
        <begin position="63"/>
        <end position="220"/>
    </location>
</feature>
<feature type="transmembrane region" description="Helical" evidence="8">
    <location>
        <begin position="408"/>
        <end position="430"/>
    </location>
</feature>
<dbReference type="Pfam" id="PF13231">
    <property type="entry name" value="PMT_2"/>
    <property type="match status" value="1"/>
</dbReference>
<feature type="transmembrane region" description="Helical" evidence="8">
    <location>
        <begin position="139"/>
        <end position="156"/>
    </location>
</feature>
<dbReference type="PANTHER" id="PTHR33908:SF3">
    <property type="entry name" value="UNDECAPRENYL PHOSPHATE-ALPHA-4-AMINO-4-DEOXY-L-ARABINOSE ARABINOSYL TRANSFERASE"/>
    <property type="match status" value="1"/>
</dbReference>
<feature type="transmembrane region" description="Helical" evidence="8">
    <location>
        <begin position="162"/>
        <end position="192"/>
    </location>
</feature>
<dbReference type="InterPro" id="IPR050297">
    <property type="entry name" value="LipidA_mod_glycosyltrf_83"/>
</dbReference>
<keyword evidence="4 11" id="KW-0808">Transferase</keyword>
<dbReference type="GO" id="GO:0005886">
    <property type="term" value="C:plasma membrane"/>
    <property type="evidence" value="ECO:0007669"/>
    <property type="project" value="UniProtKB-SubCell"/>
</dbReference>
<name>A0A1X7KG17_9BACT</name>
<sequence>MFKSHRVNLLLLLILSSFLFFWMLGGHGLLEPDEGRYSEIPREMMETGDYVTPRLNGVLYFEKPVLHYWLTASAFAVMGKTELASRFWPAALAVVGVLFTYWLGAYLYGKRSGLAAGVILASSLLYFAIAQINLTDMPVSSFITVAMVAFLMARLQNRRWLLLFYSAMALAVLTKGLIGLVLPGAVILCYMIVTRRWSIVKDTLYLPGIILFFAITVPWFWAVCRANPDFFHFFFIHEHFVRYATKVHNRYEPVWFFVPILLVGTIPWTGFIPQALMEAIKGRKGQDESDWAGIYLALWFAVIFAFFSLSSSKLIPYIVPVLPPLAILVGRRAVRIWDEGDLKNTLVGLSLSSVLTVLFGVAFVVYPYVQDRLPSELLVPQLVHKGIILLVGTGLAWWGYLKGSPKKVLICLTITGIIFILSFKTGFSLYDRINSARQLSDIIKPHLREDDVVAQYGDYNQGLPFYLERRNVLVNYLGELEFGAKRETDPSWFIGDREFLELWNGHRQVFLVVPARVWSHLEDKLGKTYIMGKNWRENDLVITNRPIEED</sequence>
<evidence type="ECO:0000256" key="3">
    <source>
        <dbReference type="ARBA" id="ARBA00022676"/>
    </source>
</evidence>
<feature type="domain" description="Aminoarabinose transferase C-terminal" evidence="10">
    <location>
        <begin position="441"/>
        <end position="526"/>
    </location>
</feature>
<evidence type="ECO:0000256" key="7">
    <source>
        <dbReference type="ARBA" id="ARBA00023136"/>
    </source>
</evidence>
<dbReference type="GO" id="GO:0016763">
    <property type="term" value="F:pentosyltransferase activity"/>
    <property type="evidence" value="ECO:0007669"/>
    <property type="project" value="TreeGrafter"/>
</dbReference>
<dbReference type="GO" id="GO:0010041">
    <property type="term" value="P:response to iron(III) ion"/>
    <property type="evidence" value="ECO:0007669"/>
    <property type="project" value="TreeGrafter"/>
</dbReference>
<keyword evidence="2" id="KW-1003">Cell membrane</keyword>
<evidence type="ECO:0000256" key="8">
    <source>
        <dbReference type="SAM" id="Phobius"/>
    </source>
</evidence>
<accession>A0A1X7KG17</accession>
<evidence type="ECO:0000256" key="5">
    <source>
        <dbReference type="ARBA" id="ARBA00022692"/>
    </source>
</evidence>
<dbReference type="InterPro" id="IPR040845">
    <property type="entry name" value="Arnt_C"/>
</dbReference>
<dbReference type="GO" id="GO:0009103">
    <property type="term" value="P:lipopolysaccharide biosynthetic process"/>
    <property type="evidence" value="ECO:0007669"/>
    <property type="project" value="UniProtKB-ARBA"/>
</dbReference>
<evidence type="ECO:0000259" key="10">
    <source>
        <dbReference type="Pfam" id="PF18583"/>
    </source>
</evidence>
<dbReference type="EMBL" id="FXBB01000027">
    <property type="protein sequence ID" value="SMG39956.1"/>
    <property type="molecule type" value="Genomic_DNA"/>
</dbReference>
<evidence type="ECO:0000313" key="12">
    <source>
        <dbReference type="Proteomes" id="UP000193355"/>
    </source>
</evidence>
<feature type="transmembrane region" description="Helical" evidence="8">
    <location>
        <begin position="254"/>
        <end position="272"/>
    </location>
</feature>
<comment type="subcellular location">
    <subcellularLocation>
        <location evidence="1">Cell membrane</location>
        <topology evidence="1">Multi-pass membrane protein</topology>
    </subcellularLocation>
</comment>
<dbReference type="Pfam" id="PF18583">
    <property type="entry name" value="Arnt_C"/>
    <property type="match status" value="1"/>
</dbReference>
<feature type="transmembrane region" description="Helical" evidence="8">
    <location>
        <begin position="90"/>
        <end position="108"/>
    </location>
</feature>
<evidence type="ECO:0000313" key="11">
    <source>
        <dbReference type="EMBL" id="SMG39956.1"/>
    </source>
</evidence>
<evidence type="ECO:0000256" key="4">
    <source>
        <dbReference type="ARBA" id="ARBA00022679"/>
    </source>
</evidence>
<feature type="transmembrane region" description="Helical" evidence="8">
    <location>
        <begin position="204"/>
        <end position="222"/>
    </location>
</feature>
<keyword evidence="12" id="KW-1185">Reference proteome</keyword>
<feature type="transmembrane region" description="Helical" evidence="8">
    <location>
        <begin position="292"/>
        <end position="309"/>
    </location>
</feature>
<proteinExistence type="predicted"/>
<keyword evidence="3" id="KW-0328">Glycosyltransferase</keyword>
<dbReference type="RefSeq" id="WP_159448307.1">
    <property type="nucleotide sequence ID" value="NZ_FXBB01000027.1"/>
</dbReference>